<dbReference type="OrthoDB" id="609103at2759"/>
<dbReference type="AlphaFoldDB" id="A0A087SI16"/>
<dbReference type="RefSeq" id="XP_011398263.1">
    <property type="nucleotide sequence ID" value="XM_011399961.1"/>
</dbReference>
<reference evidence="3 4" key="1">
    <citation type="journal article" date="2014" name="BMC Genomics">
        <title>Oil accumulation mechanisms of the oleaginous microalga Chlorella protothecoides revealed through its genome, transcriptomes, and proteomes.</title>
        <authorList>
            <person name="Gao C."/>
            <person name="Wang Y."/>
            <person name="Shen Y."/>
            <person name="Yan D."/>
            <person name="He X."/>
            <person name="Dai J."/>
            <person name="Wu Q."/>
        </authorList>
    </citation>
    <scope>NUCLEOTIDE SEQUENCE [LARGE SCALE GENOMIC DNA]</scope>
    <source>
        <strain evidence="3 4">0710</strain>
    </source>
</reference>
<dbReference type="GeneID" id="23612299"/>
<gene>
    <name evidence="3" type="ORF">F751_0908</name>
    <name evidence="2" type="ORF">g.16271</name>
</gene>
<dbReference type="GO" id="GO:0043539">
    <property type="term" value="F:protein serine/threonine kinase activator activity"/>
    <property type="evidence" value="ECO:0007669"/>
    <property type="project" value="TreeGrafter"/>
</dbReference>
<dbReference type="EMBL" id="GDKF01007935">
    <property type="protein sequence ID" value="JAT70687.1"/>
    <property type="molecule type" value="Transcribed_RNA"/>
</dbReference>
<dbReference type="STRING" id="3075.A0A087SI16"/>
<comment type="similarity">
    <text evidence="1">Belongs to the Mo25 family.</text>
</comment>
<evidence type="ECO:0000313" key="3">
    <source>
        <dbReference type="EMBL" id="KFM25370.1"/>
    </source>
</evidence>
<evidence type="ECO:0000256" key="1">
    <source>
        <dbReference type="ARBA" id="ARBA00011012"/>
    </source>
</evidence>
<sequence length="331" mass="38253">MNFLQRMRVKNVAELAQKAHQSFERLPYESKQDRVVEDISKAIMSIKEAIFGEDEQSSSKEHAQGIASEACRVGLVSDLVTYLTVLDFETRKDVVQIFCAIIRITLEDGGRPGRDYVLAHPDVLSTLFYGYEDPEIALNCGQMFRECIRHEDIAKFVLECNLFEELFEKLNVQSFEVASDAFATFKDLLTRNKQLVAAFLQENYEDFFSQLDKLLTSDNYVTRRQSLKLLGELLLDRVNVKIMMQYVSDVNNLILMMNLLKDSSRSIQFEAFHVFKVFVANPNKTKPVADILVNNKNKLLTYLEDFHNDRDDEQFKEEKAVIIKEISMMHA</sequence>
<accession>A0A087SI16</accession>
<reference evidence="2" key="2">
    <citation type="submission" date="2015-08" db="EMBL/GenBank/DDBJ databases">
        <authorList>
            <person name="Babu N.S."/>
            <person name="Beckwith C.J."/>
            <person name="Beseler K.G."/>
            <person name="Brison A."/>
            <person name="Carone J.V."/>
            <person name="Caskin T.P."/>
            <person name="Diamond M."/>
            <person name="Durham M.E."/>
            <person name="Foxe J.M."/>
            <person name="Go M."/>
            <person name="Henderson B.A."/>
            <person name="Jones I.B."/>
            <person name="McGettigan J.A."/>
            <person name="Micheletti S.J."/>
            <person name="Nasrallah M.E."/>
            <person name="Ortiz D."/>
            <person name="Piller C.R."/>
            <person name="Privatt S.R."/>
            <person name="Schneider S.L."/>
            <person name="Sharp S."/>
            <person name="Smith T.C."/>
            <person name="Stanton J.D."/>
            <person name="Ullery H.E."/>
            <person name="Wilson R.J."/>
            <person name="Serrano M.G."/>
            <person name="Buck G."/>
            <person name="Lee V."/>
            <person name="Wang Y."/>
            <person name="Carvalho R."/>
            <person name="Voegtly L."/>
            <person name="Shi R."/>
            <person name="Duckworth R."/>
            <person name="Johnson A."/>
            <person name="Loviza R."/>
            <person name="Walstead R."/>
            <person name="Shah Z."/>
            <person name="Kiflezghi M."/>
            <person name="Wade K."/>
            <person name="Ball S.L."/>
            <person name="Bradley K.W."/>
            <person name="Asai D.J."/>
            <person name="Bowman C.A."/>
            <person name="Russell D.A."/>
            <person name="Pope W.H."/>
            <person name="Jacobs-Sera D."/>
            <person name="Hendrix R.W."/>
            <person name="Hatfull G.F."/>
        </authorList>
    </citation>
    <scope>NUCLEOTIDE SEQUENCE</scope>
</reference>
<keyword evidence="4" id="KW-1185">Reference proteome</keyword>
<dbReference type="InterPro" id="IPR011989">
    <property type="entry name" value="ARM-like"/>
</dbReference>
<dbReference type="EMBL" id="KL662115">
    <property type="protein sequence ID" value="KFM25370.1"/>
    <property type="molecule type" value="Genomic_DNA"/>
</dbReference>
<dbReference type="PANTHER" id="PTHR10182">
    <property type="entry name" value="CALCIUM-BINDING PROTEIN 39-RELATED"/>
    <property type="match status" value="1"/>
</dbReference>
<dbReference type="KEGG" id="apro:F751_0908"/>
<evidence type="ECO:0000313" key="4">
    <source>
        <dbReference type="Proteomes" id="UP000028924"/>
    </source>
</evidence>
<dbReference type="Proteomes" id="UP000028924">
    <property type="component" value="Unassembled WGS sequence"/>
</dbReference>
<dbReference type="Gene3D" id="1.25.10.10">
    <property type="entry name" value="Leucine-rich Repeat Variant"/>
    <property type="match status" value="1"/>
</dbReference>
<evidence type="ECO:0000313" key="2">
    <source>
        <dbReference type="EMBL" id="JAT70687.1"/>
    </source>
</evidence>
<dbReference type="InterPro" id="IPR016024">
    <property type="entry name" value="ARM-type_fold"/>
</dbReference>
<organism evidence="3 4">
    <name type="scientific">Auxenochlorella protothecoides</name>
    <name type="common">Green microalga</name>
    <name type="synonym">Chlorella protothecoides</name>
    <dbReference type="NCBI Taxonomy" id="3075"/>
    <lineage>
        <taxon>Eukaryota</taxon>
        <taxon>Viridiplantae</taxon>
        <taxon>Chlorophyta</taxon>
        <taxon>core chlorophytes</taxon>
        <taxon>Trebouxiophyceae</taxon>
        <taxon>Chlorellales</taxon>
        <taxon>Chlorellaceae</taxon>
        <taxon>Auxenochlorella</taxon>
    </lineage>
</organism>
<dbReference type="InterPro" id="IPR013878">
    <property type="entry name" value="Mo25"/>
</dbReference>
<dbReference type="SUPFAM" id="SSF48371">
    <property type="entry name" value="ARM repeat"/>
    <property type="match status" value="1"/>
</dbReference>
<dbReference type="Pfam" id="PF08569">
    <property type="entry name" value="Mo25"/>
    <property type="match status" value="1"/>
</dbReference>
<protein>
    <submittedName>
        <fullName evidence="3">Degreening-relatedproteindee76 protein</fullName>
    </submittedName>
</protein>
<dbReference type="GO" id="GO:0035556">
    <property type="term" value="P:intracellular signal transduction"/>
    <property type="evidence" value="ECO:0007669"/>
    <property type="project" value="TreeGrafter"/>
</dbReference>
<dbReference type="PANTHER" id="PTHR10182:SF3">
    <property type="entry name" value="PROTEIN MO25"/>
    <property type="match status" value="1"/>
</dbReference>
<proteinExistence type="inferred from homology"/>
<name>A0A087SI16_AUXPR</name>